<evidence type="ECO:0000256" key="1">
    <source>
        <dbReference type="SAM" id="MobiDB-lite"/>
    </source>
</evidence>
<dbReference type="GO" id="GO:2000028">
    <property type="term" value="P:regulation of photoperiodism, flowering"/>
    <property type="evidence" value="ECO:0007669"/>
    <property type="project" value="InterPro"/>
</dbReference>
<protein>
    <recommendedName>
        <fullName evidence="4">Protein EARLY FLOWERING 3</fullName>
    </recommendedName>
</protein>
<dbReference type="InterPro" id="IPR039319">
    <property type="entry name" value="ELF3-like"/>
</dbReference>
<dbReference type="Proteomes" id="UP001187192">
    <property type="component" value="Unassembled WGS sequence"/>
</dbReference>
<gene>
    <name evidence="2" type="ORF">TIFTF001_006511</name>
</gene>
<dbReference type="PANTHER" id="PTHR34281:SF7">
    <property type="entry name" value="PROTEIN EARLY FLOWERING 3"/>
    <property type="match status" value="1"/>
</dbReference>
<dbReference type="EMBL" id="BTGU01000006">
    <property type="protein sequence ID" value="GMN37074.1"/>
    <property type="molecule type" value="Genomic_DNA"/>
</dbReference>
<reference evidence="2" key="1">
    <citation type="submission" date="2023-07" db="EMBL/GenBank/DDBJ databases">
        <title>draft genome sequence of fig (Ficus carica).</title>
        <authorList>
            <person name="Takahashi T."/>
            <person name="Nishimura K."/>
        </authorList>
    </citation>
    <scope>NUCLEOTIDE SEQUENCE</scope>
</reference>
<evidence type="ECO:0000313" key="3">
    <source>
        <dbReference type="Proteomes" id="UP001187192"/>
    </source>
</evidence>
<accession>A0AA88DFR8</accession>
<keyword evidence="3" id="KW-1185">Reference proteome</keyword>
<feature type="compositionally biased region" description="Low complexity" evidence="1">
    <location>
        <begin position="119"/>
        <end position="133"/>
    </location>
</feature>
<feature type="region of interest" description="Disordered" evidence="1">
    <location>
        <begin position="621"/>
        <end position="704"/>
    </location>
</feature>
<dbReference type="AlphaFoldDB" id="A0AA88DFR8"/>
<dbReference type="PANTHER" id="PTHR34281">
    <property type="entry name" value="PROTEIN EARLY FLOWERING 3"/>
    <property type="match status" value="1"/>
</dbReference>
<name>A0AA88DFR8_FICCA</name>
<feature type="compositionally biased region" description="Polar residues" evidence="1">
    <location>
        <begin position="637"/>
        <end position="649"/>
    </location>
</feature>
<feature type="region of interest" description="Disordered" evidence="1">
    <location>
        <begin position="166"/>
        <end position="214"/>
    </location>
</feature>
<feature type="region of interest" description="Disordered" evidence="1">
    <location>
        <begin position="97"/>
        <end position="133"/>
    </location>
</feature>
<sequence>MRGEKDAERARSPMFPRLHVNDTEKGGPRAPPRNKMALYEQFSIPSQRFTSGSASSLPRAQNSSCDMVSSTSSGRPSAYPNIFIQYRNTSVPPYMAEKLHHSSSSGGTKLKTTTRDIENSSTRPTNNPNSNTTEPLLLAAESDLSQARSLSHSKSFSFQVYANEEDGSIPKGITPQLTNDQESKERESFPHVSLSSTPQRKSIHENNKSRHSARNYFEENTNVSQTSPDRFERLSSVAVARDEDSKDKLPYPLTAANNFERSTPSHSSLNQGNYGSKAVLNKAQPQKEFVALRDKVTQRGDNLVEPARGMVEEISSKVRMTSESCLRQHRGDERSTEWFGNGIECHEEKTYGTPVDRHDGAFEISMVDAVSDLNVRPDDIVGVIGERQFWKVRRTITYHQRIFAVQVFELHRLITVQKSIAGSPDILHEDGPYLHKPVPKASPAKKIPSEYILEPLAPIVKPKSLPNTGTECNQEDVVRKLPLHSVNNNTGKGLVVKQSNYGEHLRDPPSAPTTTNKSVALPFHSPPPGNQWLVPVMSPSEGLVYKPYTGPCPPTAGFAVPNYGSCGPMSLNHGILAGTPPPLGQTYFPPPYGLPVMGPLVSNSAVEQISPLGVGRAIEQEYHSSSKETSFPKPHESSCNVSSQMSCANSCRGGAVQASKGSELQRSGATSPSERSRGDELPLFPVAPTAKEPDKKAQHSKHQTRVIKVLPHNPISATESAARIFQSIQEERKHLRLVSS</sequence>
<evidence type="ECO:0008006" key="4">
    <source>
        <dbReference type="Google" id="ProtNLM"/>
    </source>
</evidence>
<feature type="compositionally biased region" description="Basic and acidic residues" evidence="1">
    <location>
        <begin position="1"/>
        <end position="11"/>
    </location>
</feature>
<comment type="caution">
    <text evidence="2">The sequence shown here is derived from an EMBL/GenBank/DDBJ whole genome shotgun (WGS) entry which is preliminary data.</text>
</comment>
<feature type="compositionally biased region" description="Polar residues" evidence="1">
    <location>
        <begin position="43"/>
        <end position="75"/>
    </location>
</feature>
<feature type="compositionally biased region" description="Low complexity" evidence="1">
    <location>
        <begin position="102"/>
        <end position="111"/>
    </location>
</feature>
<evidence type="ECO:0000313" key="2">
    <source>
        <dbReference type="EMBL" id="GMN37074.1"/>
    </source>
</evidence>
<feature type="region of interest" description="Disordered" evidence="1">
    <location>
        <begin position="1"/>
        <end position="79"/>
    </location>
</feature>
<feature type="compositionally biased region" description="Polar residues" evidence="1">
    <location>
        <begin position="659"/>
        <end position="673"/>
    </location>
</feature>
<proteinExistence type="predicted"/>
<organism evidence="2 3">
    <name type="scientific">Ficus carica</name>
    <name type="common">Common fig</name>
    <dbReference type="NCBI Taxonomy" id="3494"/>
    <lineage>
        <taxon>Eukaryota</taxon>
        <taxon>Viridiplantae</taxon>
        <taxon>Streptophyta</taxon>
        <taxon>Embryophyta</taxon>
        <taxon>Tracheophyta</taxon>
        <taxon>Spermatophyta</taxon>
        <taxon>Magnoliopsida</taxon>
        <taxon>eudicotyledons</taxon>
        <taxon>Gunneridae</taxon>
        <taxon>Pentapetalae</taxon>
        <taxon>rosids</taxon>
        <taxon>fabids</taxon>
        <taxon>Rosales</taxon>
        <taxon>Moraceae</taxon>
        <taxon>Ficeae</taxon>
        <taxon>Ficus</taxon>
    </lineage>
</organism>